<feature type="transmembrane region" description="Helical" evidence="15">
    <location>
        <begin position="6"/>
        <end position="26"/>
    </location>
</feature>
<evidence type="ECO:0000256" key="8">
    <source>
        <dbReference type="ARBA" id="ARBA00022989"/>
    </source>
</evidence>
<dbReference type="EMBL" id="ML769388">
    <property type="protein sequence ID" value="KAE9409329.1"/>
    <property type="molecule type" value="Genomic_DNA"/>
</dbReference>
<keyword evidence="9 14" id="KW-0560">Oxidoreductase</keyword>
<dbReference type="InterPro" id="IPR017972">
    <property type="entry name" value="Cyt_P450_CS"/>
</dbReference>
<dbReference type="OrthoDB" id="1470350at2759"/>
<dbReference type="PRINTS" id="PR00385">
    <property type="entry name" value="P450"/>
</dbReference>
<evidence type="ECO:0000256" key="14">
    <source>
        <dbReference type="RuleBase" id="RU000461"/>
    </source>
</evidence>
<dbReference type="InterPro" id="IPR001128">
    <property type="entry name" value="Cyt_P450"/>
</dbReference>
<dbReference type="Proteomes" id="UP000799118">
    <property type="component" value="Unassembled WGS sequence"/>
</dbReference>
<dbReference type="GO" id="GO:0004497">
    <property type="term" value="F:monooxygenase activity"/>
    <property type="evidence" value="ECO:0007669"/>
    <property type="project" value="UniProtKB-KW"/>
</dbReference>
<evidence type="ECO:0000256" key="5">
    <source>
        <dbReference type="ARBA" id="ARBA00022617"/>
    </source>
</evidence>
<reference evidence="16" key="1">
    <citation type="journal article" date="2019" name="Environ. Microbiol.">
        <title>Fungal ecological strategies reflected in gene transcription - a case study of two litter decomposers.</title>
        <authorList>
            <person name="Barbi F."/>
            <person name="Kohler A."/>
            <person name="Barry K."/>
            <person name="Baskaran P."/>
            <person name="Daum C."/>
            <person name="Fauchery L."/>
            <person name="Ihrmark K."/>
            <person name="Kuo A."/>
            <person name="LaButti K."/>
            <person name="Lipzen A."/>
            <person name="Morin E."/>
            <person name="Grigoriev I.V."/>
            <person name="Henrissat B."/>
            <person name="Lindahl B."/>
            <person name="Martin F."/>
        </authorList>
    </citation>
    <scope>NUCLEOTIDE SEQUENCE</scope>
    <source>
        <strain evidence="16">JB14</strain>
    </source>
</reference>
<evidence type="ECO:0000256" key="6">
    <source>
        <dbReference type="ARBA" id="ARBA00022692"/>
    </source>
</evidence>
<proteinExistence type="inferred from homology"/>
<evidence type="ECO:0000256" key="12">
    <source>
        <dbReference type="ARBA" id="ARBA00023136"/>
    </source>
</evidence>
<dbReference type="GO" id="GO:0016020">
    <property type="term" value="C:membrane"/>
    <property type="evidence" value="ECO:0007669"/>
    <property type="project" value="UniProtKB-SubCell"/>
</dbReference>
<feature type="binding site" description="axial binding residue" evidence="13">
    <location>
        <position position="460"/>
    </location>
    <ligand>
        <name>heme</name>
        <dbReference type="ChEBI" id="CHEBI:30413"/>
    </ligand>
    <ligandPart>
        <name>Fe</name>
        <dbReference type="ChEBI" id="CHEBI:18248"/>
    </ligandPart>
</feature>
<keyword evidence="12 15" id="KW-0472">Membrane</keyword>
<sequence>MLSHLLLNPALILGAVAACFLARFITHFLSTHRALRHVPGPRPSSLIWGDEWLLYHSTPGIHYVRWHRQYGKVLRFTSAFGHQVLSITDPKAIKYILGEAIFDFPKPKGVRAWFKATLGEGILWVEGKDAHERQRRLLAPALSQTSVRNLVPIFYETSAKMACQWIKVIDDSHSDEAEIEVTKWAGRFALDTVGRAAFSYDLDCLSGGPHALAESLDGLTNNENKLSSFYMRALFWIFPSILSIGAKGEMIRRSKFELGNISSRMWRDAKVTGDVNGKDLMSMILHAEASSTTQKMNEAEVVAQMTTTISAGYETVSAIIAWTLYELALDVRLQNELREEVTAAGLGDPSYDDLNSNFPLLDAIVREVLRLHPPILENHHEAAETISVPLSEPIEGTSDMHLVIPKGTILEIPVNVIQTDPDVWGSDAEIFRPERWLERKKQGIRNEREIFAFSEGPRSCIGKVFALCEVKALVVTLLRQFSFTCPHEIEPFQSFVIRPRIKGQGPSSLPLLVRKI</sequence>
<evidence type="ECO:0000256" key="10">
    <source>
        <dbReference type="ARBA" id="ARBA00023004"/>
    </source>
</evidence>
<dbReference type="GO" id="GO:0005506">
    <property type="term" value="F:iron ion binding"/>
    <property type="evidence" value="ECO:0007669"/>
    <property type="project" value="InterPro"/>
</dbReference>
<comment type="subcellular location">
    <subcellularLocation>
        <location evidence="2">Membrane</location>
    </subcellularLocation>
</comment>
<evidence type="ECO:0000256" key="15">
    <source>
        <dbReference type="SAM" id="Phobius"/>
    </source>
</evidence>
<evidence type="ECO:0000256" key="9">
    <source>
        <dbReference type="ARBA" id="ARBA00023002"/>
    </source>
</evidence>
<keyword evidence="6 15" id="KW-0812">Transmembrane</keyword>
<keyword evidence="11 14" id="KW-0503">Monooxygenase</keyword>
<dbReference type="Gene3D" id="1.10.630.10">
    <property type="entry name" value="Cytochrome P450"/>
    <property type="match status" value="1"/>
</dbReference>
<dbReference type="AlphaFoldDB" id="A0A6A4IFJ2"/>
<organism evidence="16 17">
    <name type="scientific">Gymnopus androsaceus JB14</name>
    <dbReference type="NCBI Taxonomy" id="1447944"/>
    <lineage>
        <taxon>Eukaryota</taxon>
        <taxon>Fungi</taxon>
        <taxon>Dikarya</taxon>
        <taxon>Basidiomycota</taxon>
        <taxon>Agaricomycotina</taxon>
        <taxon>Agaricomycetes</taxon>
        <taxon>Agaricomycetidae</taxon>
        <taxon>Agaricales</taxon>
        <taxon>Marasmiineae</taxon>
        <taxon>Omphalotaceae</taxon>
        <taxon>Gymnopus</taxon>
    </lineage>
</organism>
<protein>
    <submittedName>
        <fullName evidence="16">Cytochrome P450</fullName>
    </submittedName>
</protein>
<dbReference type="Pfam" id="PF00067">
    <property type="entry name" value="p450"/>
    <property type="match status" value="1"/>
</dbReference>
<evidence type="ECO:0000313" key="17">
    <source>
        <dbReference type="Proteomes" id="UP000799118"/>
    </source>
</evidence>
<keyword evidence="7 13" id="KW-0479">Metal-binding</keyword>
<evidence type="ECO:0000313" key="16">
    <source>
        <dbReference type="EMBL" id="KAE9409329.1"/>
    </source>
</evidence>
<dbReference type="PROSITE" id="PS00086">
    <property type="entry name" value="CYTOCHROME_P450"/>
    <property type="match status" value="1"/>
</dbReference>
<comment type="similarity">
    <text evidence="4 14">Belongs to the cytochrome P450 family.</text>
</comment>
<evidence type="ECO:0000256" key="4">
    <source>
        <dbReference type="ARBA" id="ARBA00010617"/>
    </source>
</evidence>
<keyword evidence="8 15" id="KW-1133">Transmembrane helix</keyword>
<keyword evidence="5 13" id="KW-0349">Heme</keyword>
<name>A0A6A4IFJ2_9AGAR</name>
<evidence type="ECO:0000256" key="2">
    <source>
        <dbReference type="ARBA" id="ARBA00004370"/>
    </source>
</evidence>
<evidence type="ECO:0000256" key="11">
    <source>
        <dbReference type="ARBA" id="ARBA00023033"/>
    </source>
</evidence>
<dbReference type="InterPro" id="IPR036396">
    <property type="entry name" value="Cyt_P450_sf"/>
</dbReference>
<dbReference type="PANTHER" id="PTHR24305">
    <property type="entry name" value="CYTOCHROME P450"/>
    <property type="match status" value="1"/>
</dbReference>
<evidence type="ECO:0000256" key="7">
    <source>
        <dbReference type="ARBA" id="ARBA00022723"/>
    </source>
</evidence>
<gene>
    <name evidence="16" type="ORF">BT96DRAFT_872727</name>
</gene>
<comment type="pathway">
    <text evidence="3">Secondary metabolite biosynthesis; terpenoid biosynthesis.</text>
</comment>
<dbReference type="GO" id="GO:0016705">
    <property type="term" value="F:oxidoreductase activity, acting on paired donors, with incorporation or reduction of molecular oxygen"/>
    <property type="evidence" value="ECO:0007669"/>
    <property type="project" value="InterPro"/>
</dbReference>
<dbReference type="SUPFAM" id="SSF48264">
    <property type="entry name" value="Cytochrome P450"/>
    <property type="match status" value="1"/>
</dbReference>
<dbReference type="InterPro" id="IPR050121">
    <property type="entry name" value="Cytochrome_P450_monoxygenase"/>
</dbReference>
<accession>A0A6A4IFJ2</accession>
<keyword evidence="17" id="KW-1185">Reference proteome</keyword>
<dbReference type="PANTHER" id="PTHR24305:SF166">
    <property type="entry name" value="CYTOCHROME P450 12A4, MITOCHONDRIAL-RELATED"/>
    <property type="match status" value="1"/>
</dbReference>
<keyword evidence="10 13" id="KW-0408">Iron</keyword>
<dbReference type="PRINTS" id="PR00465">
    <property type="entry name" value="EP450IV"/>
</dbReference>
<dbReference type="InterPro" id="IPR002403">
    <property type="entry name" value="Cyt_P450_E_grp-IV"/>
</dbReference>
<evidence type="ECO:0000256" key="3">
    <source>
        <dbReference type="ARBA" id="ARBA00004721"/>
    </source>
</evidence>
<evidence type="ECO:0000256" key="13">
    <source>
        <dbReference type="PIRSR" id="PIRSR602403-1"/>
    </source>
</evidence>
<evidence type="ECO:0000256" key="1">
    <source>
        <dbReference type="ARBA" id="ARBA00001971"/>
    </source>
</evidence>
<dbReference type="GO" id="GO:0020037">
    <property type="term" value="F:heme binding"/>
    <property type="evidence" value="ECO:0007669"/>
    <property type="project" value="InterPro"/>
</dbReference>
<comment type="cofactor">
    <cofactor evidence="1 13">
        <name>heme</name>
        <dbReference type="ChEBI" id="CHEBI:30413"/>
    </cofactor>
</comment>